<evidence type="ECO:0000256" key="3">
    <source>
        <dbReference type="ARBA" id="ARBA00022806"/>
    </source>
</evidence>
<gene>
    <name evidence="6" type="ORF">AGLY_016270</name>
</gene>
<evidence type="ECO:0000256" key="4">
    <source>
        <dbReference type="ARBA" id="ARBA00022840"/>
    </source>
</evidence>
<dbReference type="AlphaFoldDB" id="A0A6G0SYI7"/>
<keyword evidence="3" id="KW-0347">Helicase</keyword>
<name>A0A6G0SYI7_APHGL</name>
<dbReference type="InterPro" id="IPR041679">
    <property type="entry name" value="DNA2/NAM7-like_C"/>
</dbReference>
<dbReference type="OrthoDB" id="2285229at2759"/>
<keyword evidence="7" id="KW-1185">Reference proteome</keyword>
<dbReference type="GO" id="GO:0016604">
    <property type="term" value="C:nuclear body"/>
    <property type="evidence" value="ECO:0007669"/>
    <property type="project" value="TreeGrafter"/>
</dbReference>
<keyword evidence="1" id="KW-0547">Nucleotide-binding</keyword>
<dbReference type="GO" id="GO:0006369">
    <property type="term" value="P:termination of RNA polymerase II transcription"/>
    <property type="evidence" value="ECO:0007669"/>
    <property type="project" value="TreeGrafter"/>
</dbReference>
<dbReference type="EMBL" id="VYZN01000080">
    <property type="protein sequence ID" value="KAE9523322.1"/>
    <property type="molecule type" value="Genomic_DNA"/>
</dbReference>
<protein>
    <recommendedName>
        <fullName evidence="5">FHA domain-containing protein</fullName>
    </recommendedName>
</protein>
<dbReference type="GO" id="GO:0005524">
    <property type="term" value="F:ATP binding"/>
    <property type="evidence" value="ECO:0007669"/>
    <property type="project" value="UniProtKB-KW"/>
</dbReference>
<keyword evidence="4" id="KW-0067">ATP-binding</keyword>
<evidence type="ECO:0000256" key="1">
    <source>
        <dbReference type="ARBA" id="ARBA00022741"/>
    </source>
</evidence>
<dbReference type="GO" id="GO:0005694">
    <property type="term" value="C:chromosome"/>
    <property type="evidence" value="ECO:0007669"/>
    <property type="project" value="UniProtKB-ARBA"/>
</dbReference>
<dbReference type="InterPro" id="IPR045055">
    <property type="entry name" value="DNA2/NAM7-like"/>
</dbReference>
<evidence type="ECO:0000259" key="5">
    <source>
        <dbReference type="PROSITE" id="PS50006"/>
    </source>
</evidence>
<dbReference type="CDD" id="cd18042">
    <property type="entry name" value="DEXXQc_SETX"/>
    <property type="match status" value="1"/>
</dbReference>
<dbReference type="GO" id="GO:0001147">
    <property type="term" value="F:transcription termination site sequence-specific DNA binding"/>
    <property type="evidence" value="ECO:0007669"/>
    <property type="project" value="TreeGrafter"/>
</dbReference>
<comment type="caution">
    <text evidence="6">The sequence shown here is derived from an EMBL/GenBank/DDBJ whole genome shotgun (WGS) entry which is preliminary data.</text>
</comment>
<dbReference type="GO" id="GO:0004386">
    <property type="term" value="F:helicase activity"/>
    <property type="evidence" value="ECO:0007669"/>
    <property type="project" value="UniProtKB-KW"/>
</dbReference>
<dbReference type="PANTHER" id="PTHR10887">
    <property type="entry name" value="DNA2/NAM7 HELICASE FAMILY"/>
    <property type="match status" value="1"/>
</dbReference>
<evidence type="ECO:0000313" key="6">
    <source>
        <dbReference type="EMBL" id="KAE9523322.1"/>
    </source>
</evidence>
<dbReference type="InterPro" id="IPR027417">
    <property type="entry name" value="P-loop_NTPase"/>
</dbReference>
<reference evidence="6 7" key="1">
    <citation type="submission" date="2019-08" db="EMBL/GenBank/DDBJ databases">
        <title>The genome of the soybean aphid Biotype 1, its phylome, world population structure and adaptation to the North American continent.</title>
        <authorList>
            <person name="Giordano R."/>
            <person name="Donthu R.K."/>
            <person name="Hernandez A.G."/>
            <person name="Wright C.L."/>
            <person name="Zimin A.V."/>
        </authorList>
    </citation>
    <scope>NUCLEOTIDE SEQUENCE [LARGE SCALE GENOMIC DNA]</scope>
    <source>
        <tissue evidence="6">Whole aphids</tissue>
    </source>
</reference>
<dbReference type="InterPro" id="IPR000253">
    <property type="entry name" value="FHA_dom"/>
</dbReference>
<dbReference type="GO" id="GO:0016787">
    <property type="term" value="F:hydrolase activity"/>
    <property type="evidence" value="ECO:0007669"/>
    <property type="project" value="UniProtKB-KW"/>
</dbReference>
<dbReference type="Gene3D" id="3.40.50.300">
    <property type="entry name" value="P-loop containing nucleotide triphosphate hydrolases"/>
    <property type="match status" value="2"/>
</dbReference>
<evidence type="ECO:0000313" key="7">
    <source>
        <dbReference type="Proteomes" id="UP000475862"/>
    </source>
</evidence>
<dbReference type="PANTHER" id="PTHR10887:SF495">
    <property type="entry name" value="HELICASE SENATAXIN ISOFORM X1-RELATED"/>
    <property type="match status" value="1"/>
</dbReference>
<dbReference type="Gene3D" id="2.60.200.20">
    <property type="match status" value="1"/>
</dbReference>
<evidence type="ECO:0000256" key="2">
    <source>
        <dbReference type="ARBA" id="ARBA00022801"/>
    </source>
</evidence>
<dbReference type="SMART" id="SM00240">
    <property type="entry name" value="FHA"/>
    <property type="match status" value="1"/>
</dbReference>
<keyword evidence="2" id="KW-0378">Hydrolase</keyword>
<dbReference type="CDD" id="cd00060">
    <property type="entry name" value="FHA"/>
    <property type="match status" value="1"/>
</dbReference>
<feature type="domain" description="FHA" evidence="5">
    <location>
        <begin position="34"/>
        <end position="87"/>
    </location>
</feature>
<dbReference type="Pfam" id="PF00498">
    <property type="entry name" value="FHA"/>
    <property type="match status" value="1"/>
</dbReference>
<dbReference type="Pfam" id="PF13086">
    <property type="entry name" value="AAA_11"/>
    <property type="match status" value="2"/>
</dbReference>
<dbReference type="CDD" id="cd18808">
    <property type="entry name" value="SF1_C_Upf1"/>
    <property type="match status" value="1"/>
</dbReference>
<dbReference type="Pfam" id="PF13087">
    <property type="entry name" value="AAA_12"/>
    <property type="match status" value="1"/>
</dbReference>
<dbReference type="SUPFAM" id="SSF52540">
    <property type="entry name" value="P-loop containing nucleoside triphosphate hydrolases"/>
    <property type="match status" value="1"/>
</dbReference>
<dbReference type="InterPro" id="IPR008984">
    <property type="entry name" value="SMAD_FHA_dom_sf"/>
</dbReference>
<dbReference type="FunFam" id="3.40.50.300:FF:000326">
    <property type="entry name" value="P-loop containing nucleoside triphosphate hydrolase"/>
    <property type="match status" value="1"/>
</dbReference>
<dbReference type="InterPro" id="IPR041677">
    <property type="entry name" value="DNA2/NAM7_AAA_11"/>
</dbReference>
<proteinExistence type="predicted"/>
<dbReference type="SUPFAM" id="SSF49879">
    <property type="entry name" value="SMAD/FHA domain"/>
    <property type="match status" value="1"/>
</dbReference>
<dbReference type="Proteomes" id="UP000475862">
    <property type="component" value="Unassembled WGS sequence"/>
</dbReference>
<accession>A0A6G0SYI7</accession>
<sequence>MENMEQSMPSCALKCLRNVEDVSQSVHQVKYGVNTIGRGLNNDIVLKNLSVSRTHCHLRVEKKESKDIAYIKDLGTSNGTIVGNINLIEFEEHQLNDLDMIVLASGDEGVVLQYIDQVDRTISISNLCNNPMNNKRKVLNEENVDDESTAVKIPKLVTDSDECSILKKPFSNTNTNLSNSNALEILPNVANNLQHSDLNQLTLIDAILKPNTNSDDQNLPVKDPKIISTNNTKPSCSHYKDNISVKDLEIVSTNNIEPSCSHYKNNIFSAVEIKTEPDTINNVLSQGTYRNEEDSFIVVYSSDDENGLELSSNLIEKQEQIKLNTYMKQSCSSTSKIENNLNLSELSIQHQRNEIPSDNKDDLICIPPNLNSNNISILISSSDSESEYTSKYPKIIDPFPMKDSKRGQTKLLEKNKYIIKTRAKSEKIIRNKKKAEEVIVDQNKQIIQERQMKLKKLATNNSSNEFLKTINENPSTNDPFIDNPSTISKLKINKRVSRVEKTNNDNCMPSTSKSNLPVQDVQNKTGLNCQKITSTATITKPINFVFFDTLSKICKWNAVWLYEEKFVDTSPPLVKIIYKMREQFDTPSEYSSTMKSILFYEIWSKISESYHMVLSRIPDLEKCIFEKSSKKNLPLPTFDIQSVNKEFSSSVQALKSISQPLWCLKCIGTNKNIETLSESRNSLKGCLCIVIVQSECFETNVVKNKKPMKSKNIFFAYVNMAKKIGYHSNSQLYIELIVTKKTENIPNGTHIHLMDIFYLHSELRLFQALNNVTTSSLCKALITPQLHNFSIDSSKANLKNYNINSLLLNNSQKEAVKMATTICNSVEPNVGLIIGPPGTGKTNVICNIILTLMSNKLIKTAAKPKLLVCAPSNEAADVIVRRIIEIKKDLKCETQFDVIRVGSGQKYDPNSPIVDVMLDTIIKQRMENPLNEANRQGQTNNLFMYTNKKELENEILLNAEVIVTTLNSCFSKTMEDTFKPSNINCHFTACIVDEAGQSIEPLIYVPLLLGINKLILVGDDKQLQPLVKSKVAKDNGLGISLFKRLKTWFEHKRPTRKSFPVTMLNTQYRMHNEICLFPSTYFYKGVVKTAPSVKMRKQLPFQPYMILEHESQQDNTGELNIGEAYMIVSLVEILLDSECQSLSIAVLTPYHKQREQINVLLKNKKISINVNTIDSFQGGECDVLLISTVRTNGVGFMDDICRLNVALTRAKQSLIICGNFMSLRGERVWSDLLEDAKKRKLIKKVSKKVITNSRALLAMIRY</sequence>
<dbReference type="InterPro" id="IPR047187">
    <property type="entry name" value="SF1_C_Upf1"/>
</dbReference>
<dbReference type="PROSITE" id="PS50006">
    <property type="entry name" value="FHA_DOMAIN"/>
    <property type="match status" value="1"/>
</dbReference>
<organism evidence="6 7">
    <name type="scientific">Aphis glycines</name>
    <name type="common">Soybean aphid</name>
    <dbReference type="NCBI Taxonomy" id="307491"/>
    <lineage>
        <taxon>Eukaryota</taxon>
        <taxon>Metazoa</taxon>
        <taxon>Ecdysozoa</taxon>
        <taxon>Arthropoda</taxon>
        <taxon>Hexapoda</taxon>
        <taxon>Insecta</taxon>
        <taxon>Pterygota</taxon>
        <taxon>Neoptera</taxon>
        <taxon>Paraneoptera</taxon>
        <taxon>Hemiptera</taxon>
        <taxon>Sternorrhyncha</taxon>
        <taxon>Aphidomorpha</taxon>
        <taxon>Aphidoidea</taxon>
        <taxon>Aphididae</taxon>
        <taxon>Aphidini</taxon>
        <taxon>Aphis</taxon>
        <taxon>Aphis</taxon>
    </lineage>
</organism>